<dbReference type="AlphaFoldDB" id="A0A2U2BVQ1"/>
<name>A0A2U2BVQ1_9PROT</name>
<keyword evidence="3" id="KW-1185">Reference proteome</keyword>
<accession>A0A2U2BVQ1</accession>
<gene>
    <name evidence="2" type="ORF">DDZ18_00310</name>
</gene>
<organism evidence="2 3">
    <name type="scientific">Marinicauda salina</name>
    <dbReference type="NCBI Taxonomy" id="2135793"/>
    <lineage>
        <taxon>Bacteria</taxon>
        <taxon>Pseudomonadati</taxon>
        <taxon>Pseudomonadota</taxon>
        <taxon>Alphaproteobacteria</taxon>
        <taxon>Maricaulales</taxon>
        <taxon>Maricaulaceae</taxon>
        <taxon>Marinicauda</taxon>
    </lineage>
</organism>
<evidence type="ECO:0000313" key="3">
    <source>
        <dbReference type="Proteomes" id="UP000245168"/>
    </source>
</evidence>
<evidence type="ECO:0008006" key="4">
    <source>
        <dbReference type="Google" id="ProtNLM"/>
    </source>
</evidence>
<sequence>MAGLHDLRPARYLDAPSAYAFAASWLAALPDDRAIVWVRAAGDPRLDFGAPCPDGLKRRGVDPARLLQVRARPGAEALWAMETALSAGALVLGEAGRDPAYDLTASRRLHRAARAAGVAALVVRAHDADGPSAALTRWTIRPELAPAAAWTGAGGLSGLGPIRVRAELERARGGPPRSFELEWSEDALRRSQPAPLADRSADRPRRRAG</sequence>
<dbReference type="SUPFAM" id="SSF52540">
    <property type="entry name" value="P-loop containing nucleoside triphosphate hydrolases"/>
    <property type="match status" value="1"/>
</dbReference>
<evidence type="ECO:0000313" key="2">
    <source>
        <dbReference type="EMBL" id="PWE18093.1"/>
    </source>
</evidence>
<feature type="region of interest" description="Disordered" evidence="1">
    <location>
        <begin position="169"/>
        <end position="209"/>
    </location>
</feature>
<dbReference type="InterPro" id="IPR027417">
    <property type="entry name" value="P-loop_NTPase"/>
</dbReference>
<dbReference type="Gene3D" id="3.40.50.300">
    <property type="entry name" value="P-loop containing nucleotide triphosphate hydrolases"/>
    <property type="match status" value="1"/>
</dbReference>
<evidence type="ECO:0000256" key="1">
    <source>
        <dbReference type="SAM" id="MobiDB-lite"/>
    </source>
</evidence>
<dbReference type="EMBL" id="QEXV01000001">
    <property type="protein sequence ID" value="PWE18093.1"/>
    <property type="molecule type" value="Genomic_DNA"/>
</dbReference>
<dbReference type="Proteomes" id="UP000245168">
    <property type="component" value="Unassembled WGS sequence"/>
</dbReference>
<proteinExistence type="predicted"/>
<reference evidence="3" key="1">
    <citation type="submission" date="2018-05" db="EMBL/GenBank/DDBJ databases">
        <authorList>
            <person name="Liu B.-T."/>
        </authorList>
    </citation>
    <scope>NUCLEOTIDE SEQUENCE [LARGE SCALE GENOMIC DNA]</scope>
    <source>
        <strain evidence="3">WD6-1</strain>
    </source>
</reference>
<protein>
    <recommendedName>
        <fullName evidence="4">Protein ImuA</fullName>
    </recommendedName>
</protein>
<comment type="caution">
    <text evidence="2">The sequence shown here is derived from an EMBL/GenBank/DDBJ whole genome shotgun (WGS) entry which is preliminary data.</text>
</comment>